<dbReference type="PROSITE" id="PS50850">
    <property type="entry name" value="MFS"/>
    <property type="match status" value="1"/>
</dbReference>
<evidence type="ECO:0000256" key="5">
    <source>
        <dbReference type="ARBA" id="ARBA00022989"/>
    </source>
</evidence>
<sequence>MGADIAEGLRFVVRQRLLLMVVATAALSNAFIAGAESLQILYGSRDLGLSAQLIGVCIAVSGGGALLGAATTAQPGAALGESRTIAPAFAITLGGALCLALAPKSGAAWFFAAAQALFGFSGPLMNISLVTLRQKMTPRKMLGRVNASARVLIMSSLPVGSLVFGALADAIGARSALLAVSAGLAVVCALTARPLLRWSPDRAVGAQE</sequence>
<feature type="transmembrane region" description="Helical" evidence="7">
    <location>
        <begin position="85"/>
        <end position="102"/>
    </location>
</feature>
<evidence type="ECO:0000256" key="7">
    <source>
        <dbReference type="SAM" id="Phobius"/>
    </source>
</evidence>
<keyword evidence="2" id="KW-0813">Transport</keyword>
<keyword evidence="9" id="KW-0614">Plasmid</keyword>
<proteinExistence type="predicted"/>
<dbReference type="InterPro" id="IPR010290">
    <property type="entry name" value="TM_effector"/>
</dbReference>
<feature type="transmembrane region" description="Helical" evidence="7">
    <location>
        <begin position="177"/>
        <end position="196"/>
    </location>
</feature>
<evidence type="ECO:0000256" key="1">
    <source>
        <dbReference type="ARBA" id="ARBA00004651"/>
    </source>
</evidence>
<keyword evidence="4 7" id="KW-0812">Transmembrane</keyword>
<evidence type="ECO:0000256" key="4">
    <source>
        <dbReference type="ARBA" id="ARBA00022692"/>
    </source>
</evidence>
<organism evidence="9 10">
    <name type="scientific">Streptomyces incarnatus</name>
    <dbReference type="NCBI Taxonomy" id="665007"/>
    <lineage>
        <taxon>Bacteria</taxon>
        <taxon>Bacillati</taxon>
        <taxon>Actinomycetota</taxon>
        <taxon>Actinomycetes</taxon>
        <taxon>Kitasatosporales</taxon>
        <taxon>Streptomycetaceae</taxon>
        <taxon>Streptomyces</taxon>
    </lineage>
</organism>
<dbReference type="Pfam" id="PF05977">
    <property type="entry name" value="MFS_3"/>
    <property type="match status" value="1"/>
</dbReference>
<dbReference type="InterPro" id="IPR036259">
    <property type="entry name" value="MFS_trans_sf"/>
</dbReference>
<dbReference type="PANTHER" id="PTHR23513">
    <property type="entry name" value="INTEGRAL MEMBRANE EFFLUX PROTEIN-RELATED"/>
    <property type="match status" value="1"/>
</dbReference>
<keyword evidence="3" id="KW-1003">Cell membrane</keyword>
<feature type="domain" description="Major facilitator superfamily (MFS) profile" evidence="8">
    <location>
        <begin position="18"/>
        <end position="208"/>
    </location>
</feature>
<evidence type="ECO:0000256" key="2">
    <source>
        <dbReference type="ARBA" id="ARBA00022448"/>
    </source>
</evidence>
<feature type="transmembrane region" description="Helical" evidence="7">
    <location>
        <begin position="51"/>
        <end position="73"/>
    </location>
</feature>
<keyword evidence="6 7" id="KW-0472">Membrane</keyword>
<dbReference type="Proteomes" id="UP000035366">
    <property type="component" value="Plasmid unnamed_1"/>
</dbReference>
<feature type="transmembrane region" description="Helical" evidence="7">
    <location>
        <begin position="108"/>
        <end position="130"/>
    </location>
</feature>
<reference evidence="9 10" key="1">
    <citation type="journal article" date="2015" name="ISME J.">
        <title>Draft Genome Sequence of Streptomyces incarnatus NRRL8089, which Produces the Nucleoside Antibiotic Sinefungin.</title>
        <authorList>
            <person name="Oshima K."/>
            <person name="Hattori M."/>
            <person name="Shimizu H."/>
            <person name="Fukuda K."/>
            <person name="Nemoto M."/>
            <person name="Inagaki K."/>
            <person name="Tamura T."/>
        </authorList>
    </citation>
    <scope>NUCLEOTIDE SEQUENCE [LARGE SCALE GENOMIC DNA]</scope>
    <source>
        <strain evidence="9 10">NRRL 8089</strain>
    </source>
</reference>
<name>A0ABM5TX99_9ACTN</name>
<evidence type="ECO:0000313" key="9">
    <source>
        <dbReference type="EMBL" id="AKJ15775.1"/>
    </source>
</evidence>
<dbReference type="SUPFAM" id="SSF103473">
    <property type="entry name" value="MFS general substrate transporter"/>
    <property type="match status" value="1"/>
</dbReference>
<gene>
    <name evidence="9" type="ORF">ABB07_38805</name>
</gene>
<dbReference type="EMBL" id="CP011498">
    <property type="protein sequence ID" value="AKJ15775.1"/>
    <property type="molecule type" value="Genomic_DNA"/>
</dbReference>
<dbReference type="InterPro" id="IPR020846">
    <property type="entry name" value="MFS_dom"/>
</dbReference>
<evidence type="ECO:0000256" key="3">
    <source>
        <dbReference type="ARBA" id="ARBA00022475"/>
    </source>
</evidence>
<evidence type="ECO:0000313" key="10">
    <source>
        <dbReference type="Proteomes" id="UP000035366"/>
    </source>
</evidence>
<keyword evidence="10" id="KW-1185">Reference proteome</keyword>
<geneLocation type="plasmid" evidence="9 10">
    <name>unnamed_1</name>
</geneLocation>
<keyword evidence="5 7" id="KW-1133">Transmembrane helix</keyword>
<dbReference type="RefSeq" id="WP_208903867.1">
    <property type="nucleotide sequence ID" value="NZ_CP011498.1"/>
</dbReference>
<protein>
    <recommendedName>
        <fullName evidence="8">Major facilitator superfamily (MFS) profile domain-containing protein</fullName>
    </recommendedName>
</protein>
<dbReference type="PANTHER" id="PTHR23513:SF6">
    <property type="entry name" value="MAJOR FACILITATOR SUPERFAMILY ASSOCIATED DOMAIN-CONTAINING PROTEIN"/>
    <property type="match status" value="1"/>
</dbReference>
<evidence type="ECO:0000259" key="8">
    <source>
        <dbReference type="PROSITE" id="PS50850"/>
    </source>
</evidence>
<comment type="subcellular location">
    <subcellularLocation>
        <location evidence="1">Cell membrane</location>
        <topology evidence="1">Multi-pass membrane protein</topology>
    </subcellularLocation>
</comment>
<accession>A0ABM5TX99</accession>
<dbReference type="Gene3D" id="1.20.1250.20">
    <property type="entry name" value="MFS general substrate transporter like domains"/>
    <property type="match status" value="1"/>
</dbReference>
<evidence type="ECO:0000256" key="6">
    <source>
        <dbReference type="ARBA" id="ARBA00023136"/>
    </source>
</evidence>
<feature type="transmembrane region" description="Helical" evidence="7">
    <location>
        <begin position="151"/>
        <end position="171"/>
    </location>
</feature>